<feature type="region of interest" description="Disordered" evidence="1">
    <location>
        <begin position="975"/>
        <end position="995"/>
    </location>
</feature>
<sequence>MPGIVKTLEVNMGVTETKGLSAIELAIRDLRAMCEDGSTEEICFRAVVKHLTEDDNFSSSVTKIDRALKDYKKCHGVISAKINEAINARLDVSENIARVPDQINLFLASKREVRGVLKFFHEAYHIKCAGGNTREEAVSALMESCTKLRYDGLRSANSGDETNSGKSITEILKRFSGGRHEDANQLCKEALICFSTRRLVIAGGNSQEQVAGFDKVCVCYNVPQGTELSILGKELLVLGDISGTVTAESHSLLPNLPRLFVRSISRGGKAAGFGNVIVTGDNRGCIRVRGQAGGSDATLGGSNLGKIYMVPQEDVVEPSSAASSGEASAETARSETANRTRAYGKFSLNVMGSNAGIIRIAGNSAHKSDALIQGINVGKIFCDDTNLKVRGYSAMWFKGQGPRAKTSAARSRGIFGNLSSWIAGLFRRSSANTVQKRRASSGLSGAHPYVHAVRCSIEIAVNQLSGLLMCGEENTIELTGTGVPGTAYDVRNCKMFLRGSKICQNASAEIGRMRESSIKLEGGEISLPNSEIALSTIDLRGASSLTTHKMSSCNAVLDDCSNIRVDGEVHLCRVLMLKDRNTRDAGRARSAPGAHGLDTPVIRRGMVYVEQGDVSVHCMHDVNLVIGEYGNVNASYFKKGSVHMGERFRLQHDKGSPNKQVRFAETVSCIQEIPVAGGARKFVYNTPLRRDKSVEVDMCIARFGCVEDAEVFAGYVPHRDVFLLTKEMKRCVLHVRQKGRISSGTLEECSGEIIGEGVELEAGTVLNSTIKLTGNSRLVVPESIKGSLVGVGMASAVLWLCDGNVTHGPVMGSTGNGLVLGEFASRCTSSKWVPKSSRGLVIGKDTVLTAEGKSFAGKSDVVRFYSAQQKLTSCGSAPSDFLKENACIESKRTDLKDSAANAMDIVQCAQDDMLCAASKHCCELSVSDLGILRAPLNNGGRFSDVARVAARDEAQKTAAPGTPQKEASAGLAIESEAGPSGVTAGQHGERTGRATDADKVTEYRKKCYETKPAQKQPNVASTSDANTPCRSLGCAESDERVKASRAHLTLPIGDRANTAASIGMDISRRRRLPAQCTVDADKEPYSGRSAVLPIVGTDSMGDIKEVGSVEIHRDAGEDSNTGVLDAISVSEVDGSKLIA</sequence>
<comment type="caution">
    <text evidence="2">The sequence shown here is derived from an EMBL/GenBank/DDBJ whole genome shotgun (WGS) entry which is preliminary data.</text>
</comment>
<name>A0A643CKL1_ANAMA</name>
<dbReference type="EMBL" id="VTCY01000008">
    <property type="protein sequence ID" value="KAB0451848.1"/>
    <property type="molecule type" value="Genomic_DNA"/>
</dbReference>
<organism evidence="2">
    <name type="scientific">Anaplasma marginale</name>
    <dbReference type="NCBI Taxonomy" id="770"/>
    <lineage>
        <taxon>Bacteria</taxon>
        <taxon>Pseudomonadati</taxon>
        <taxon>Pseudomonadota</taxon>
        <taxon>Alphaproteobacteria</taxon>
        <taxon>Rickettsiales</taxon>
        <taxon>Anaplasmataceae</taxon>
        <taxon>Anaplasma</taxon>
    </lineage>
</organism>
<reference evidence="2" key="1">
    <citation type="submission" date="2019-08" db="EMBL/GenBank/DDBJ databases">
        <authorList>
            <person name="Amaro Estrada I."/>
            <person name="Quiroz Castaneda R.E."/>
            <person name="Martinez Ocampo F."/>
            <person name="Rodriguez Camarillo S.D."/>
        </authorList>
    </citation>
    <scope>NUCLEOTIDE SEQUENCE</scope>
    <source>
        <strain evidence="2">MEX-30-184-02</strain>
    </source>
</reference>
<protein>
    <submittedName>
        <fullName evidence="2">Uncharacterized protein</fullName>
    </submittedName>
</protein>
<gene>
    <name evidence="2" type="ORF">FY207_03145</name>
</gene>
<evidence type="ECO:0000256" key="1">
    <source>
        <dbReference type="SAM" id="MobiDB-lite"/>
    </source>
</evidence>
<accession>A0A643CKL1</accession>
<evidence type="ECO:0000313" key="2">
    <source>
        <dbReference type="EMBL" id="KAB0451848.1"/>
    </source>
</evidence>
<dbReference type="RefSeq" id="WP_150150386.1">
    <property type="nucleotide sequence ID" value="NZ_VTCY01000008.1"/>
</dbReference>
<dbReference type="AlphaFoldDB" id="A0A643CKL1"/>
<proteinExistence type="predicted"/>